<name>A0A085MUJ2_9BILA</name>
<sequence>MFAGPPTDNHITRACLPYEEPEAFCISHNPSVNRDKCVEVSKAWADQMNQSRPCALTTDLSPPLHETITGNHSLPNVLARCLSESSMTAESLFLPSPWKDPLAVVILKFRQSGVPDLRYFRFRALHRKSDPSGSPTYDSSAYDGFDFTMVSETTHPSDTRCDCLSMLRSCCELQAGQSCDHQRGRTCPLPVIGGKCGL</sequence>
<dbReference type="Proteomes" id="UP000030758">
    <property type="component" value="Unassembled WGS sequence"/>
</dbReference>
<proteinExistence type="predicted"/>
<gene>
    <name evidence="1" type="ORF">M514_26949</name>
</gene>
<dbReference type="EMBL" id="KL367644">
    <property type="protein sequence ID" value="KFD60888.1"/>
    <property type="molecule type" value="Genomic_DNA"/>
</dbReference>
<dbReference type="AlphaFoldDB" id="A0A085MUJ2"/>
<accession>A0A085MUJ2</accession>
<protein>
    <submittedName>
        <fullName evidence="1">Uncharacterized protein</fullName>
    </submittedName>
</protein>
<reference evidence="1" key="1">
    <citation type="journal article" date="2014" name="Nat. Genet.">
        <title>Genome and transcriptome of the porcine whipworm Trichuris suis.</title>
        <authorList>
            <person name="Jex A.R."/>
            <person name="Nejsum P."/>
            <person name="Schwarz E.M."/>
            <person name="Hu L."/>
            <person name="Young N.D."/>
            <person name="Hall R.S."/>
            <person name="Korhonen P.K."/>
            <person name="Liao S."/>
            <person name="Thamsborg S."/>
            <person name="Xia J."/>
            <person name="Xu P."/>
            <person name="Wang S."/>
            <person name="Scheerlinck J.P."/>
            <person name="Hofmann A."/>
            <person name="Sternberg P.W."/>
            <person name="Wang J."/>
            <person name="Gasser R.B."/>
        </authorList>
    </citation>
    <scope>NUCLEOTIDE SEQUENCE [LARGE SCALE GENOMIC DNA]</scope>
    <source>
        <strain evidence="1">DCEP-RM93F</strain>
    </source>
</reference>
<organism evidence="1">
    <name type="scientific">Trichuris suis</name>
    <name type="common">pig whipworm</name>
    <dbReference type="NCBI Taxonomy" id="68888"/>
    <lineage>
        <taxon>Eukaryota</taxon>
        <taxon>Metazoa</taxon>
        <taxon>Ecdysozoa</taxon>
        <taxon>Nematoda</taxon>
        <taxon>Enoplea</taxon>
        <taxon>Dorylaimia</taxon>
        <taxon>Trichinellida</taxon>
        <taxon>Trichuridae</taxon>
        <taxon>Trichuris</taxon>
    </lineage>
</organism>
<evidence type="ECO:0000313" key="1">
    <source>
        <dbReference type="EMBL" id="KFD60888.1"/>
    </source>
</evidence>